<proteinExistence type="predicted"/>
<organism evidence="1 2">
    <name type="scientific">Bacteroides cellulosilyticus</name>
    <dbReference type="NCBI Taxonomy" id="246787"/>
    <lineage>
        <taxon>Bacteria</taxon>
        <taxon>Pseudomonadati</taxon>
        <taxon>Bacteroidota</taxon>
        <taxon>Bacteroidia</taxon>
        <taxon>Bacteroidales</taxon>
        <taxon>Bacteroidaceae</taxon>
        <taxon>Bacteroides</taxon>
    </lineage>
</organism>
<name>A0A0P0G9W4_9BACE</name>
<reference evidence="1 2" key="1">
    <citation type="journal article" date="2015" name="Science">
        <title>Genetic determinants of in vivo fitness and diet responsiveness in multiple human gut Bacteroides.</title>
        <authorList>
            <person name="Wu M."/>
            <person name="McNulty N.P."/>
            <person name="Rodionov D.A."/>
            <person name="Khoroshkin M.S."/>
            <person name="Griffin N.W."/>
            <person name="Cheng J."/>
            <person name="Latreille P."/>
            <person name="Kerstetter R.A."/>
            <person name="Terrapon N."/>
            <person name="Henrissat B."/>
            <person name="Osterman A.L."/>
            <person name="Gordon J.I."/>
        </authorList>
    </citation>
    <scope>NUCLEOTIDE SEQUENCE [LARGE SCALE GENOMIC DNA]</scope>
    <source>
        <strain evidence="1 2">WH2</strain>
    </source>
</reference>
<evidence type="ECO:0000313" key="1">
    <source>
        <dbReference type="EMBL" id="ALJ57454.1"/>
    </source>
</evidence>
<dbReference type="PATRIC" id="fig|246787.4.peg.186"/>
<dbReference type="KEGG" id="bcel:BcellWH2_00178"/>
<gene>
    <name evidence="1" type="ORF">BcellWH2_00178</name>
</gene>
<sequence>MNESPEERKKKKVRELLRCSTIFYHFIEYDFPDTLNNAVFNREKSDCYIESSCEETVHNMWIEGLSLMNAAGLGGISFNEMLFTKSPKRYSFYVEGHTVENVSQMKCHIECREDTFVVEYDAPPLKIYDIPQMPKQPYLYFQDYLKQITEKIITDHPAFHKCIENVEQLTNECIDQYDFIGTISELFKMLLFLTYPSIYTPHKYYYSCVPPAFDIELSNTKKEISAGGIAAFLRQKSDLKELHLIREWANIHTINAIIAYSKRETTRAAKAAIMARNVSHNLGSHVLAYLKNKLGTVSDIVKQRALADLTTSDDLDELMERLKKLKNLRGDHAFFSENVELPFLVGLGHFISYIQEREDYIATVATSYIPYYMPVNFKDSIYDALNPDLRFLRHPKRKGGRPDNILLAYIAKSEGLERPSYLNCTNLSSDIYDGQMELEKLDQEKRINDIIIKFRDFDGINDREYTLAQGIKIRDSGENESYGHGSTSLDEMKEYDIALPGGISGRQAIFSILENIIRNAAKHGNFEDLEPPQLVISLDIYDPQSDNFTDPGLKDFLIKNKYFLSETSEMNENHQSAVVSEMNGLYILTITDNLTTLPDKFDKLAKALESPYLNEYNQMDNHNKGLKEMRISASWIRRITDEERNPPEVPIIKVRLTEKKHLQYIICIPKALNAAIILQDKSLNSFSSNNQISFLDIYEFQNTYNRGYNVIAIKEEDYSSVYPQICLLAPQRIVKLNKREFEILSSEHSILILYKKLVLQEEKIYIIDKHSVSACDKVIQVDDEIKLHDFSYSNTYIYKTHLESEKEFCSLIKELLLRERDKKSSYNPRPLFAEGISGNNSTDRLLRSNLADDQWYYRHLHAMQSQVAIFDERLFYHVTKLNDRDLRIDQSVNGDSLAVINAFKNIYVFNVIYHRDNTFGIYGYDDYILQDDTTIKSCIKLVGTIEMNTHGNIELNFCDERYKHVFNNVSIHQGLLDKIYEQYECDATQENNVVDEFYKQFFPQSRNRQLIYDEKKNERKRYFYPGFTIHSGRSKPYLPNALQLMPFIQYASIENAFMDCKYILVELLELTQYDGN</sequence>
<dbReference type="Proteomes" id="UP000061809">
    <property type="component" value="Chromosome"/>
</dbReference>
<evidence type="ECO:0000313" key="2">
    <source>
        <dbReference type="Proteomes" id="UP000061809"/>
    </source>
</evidence>
<protein>
    <submittedName>
        <fullName evidence="1">Uncharacterized protein</fullName>
    </submittedName>
</protein>
<dbReference type="AlphaFoldDB" id="A0A0P0G9W4"/>
<dbReference type="EMBL" id="CP012801">
    <property type="protein sequence ID" value="ALJ57454.1"/>
    <property type="molecule type" value="Genomic_DNA"/>
</dbReference>
<dbReference type="RefSeq" id="WP_029427046.1">
    <property type="nucleotide sequence ID" value="NZ_CP012801.1"/>
</dbReference>
<accession>A0A0P0G9W4</accession>